<comment type="caution">
    <text evidence="2">The sequence shown here is derived from an EMBL/GenBank/DDBJ whole genome shotgun (WGS) entry which is preliminary data.</text>
</comment>
<proteinExistence type="predicted"/>
<gene>
    <name evidence="2" type="ORF">KQI88_02030</name>
</gene>
<dbReference type="Proteomes" id="UP000779508">
    <property type="component" value="Unassembled WGS sequence"/>
</dbReference>
<evidence type="ECO:0000313" key="2">
    <source>
        <dbReference type="EMBL" id="MBU5675195.1"/>
    </source>
</evidence>
<organism evidence="2 3">
    <name type="scientific">Alkaliphilus flagellatus</name>
    <dbReference type="NCBI Taxonomy" id="2841507"/>
    <lineage>
        <taxon>Bacteria</taxon>
        <taxon>Bacillati</taxon>
        <taxon>Bacillota</taxon>
        <taxon>Clostridia</taxon>
        <taxon>Peptostreptococcales</taxon>
        <taxon>Natronincolaceae</taxon>
        <taxon>Alkaliphilus</taxon>
    </lineage>
</organism>
<keyword evidence="1" id="KW-1133">Transmembrane helix</keyword>
<feature type="transmembrane region" description="Helical" evidence="1">
    <location>
        <begin position="15"/>
        <end position="37"/>
    </location>
</feature>
<name>A0ABS6G1E4_9FIRM</name>
<reference evidence="2 3" key="1">
    <citation type="submission" date="2021-06" db="EMBL/GenBank/DDBJ databases">
        <authorList>
            <person name="Sun Q."/>
            <person name="Li D."/>
        </authorList>
    </citation>
    <scope>NUCLEOTIDE SEQUENCE [LARGE SCALE GENOMIC DNA]</scope>
    <source>
        <strain evidence="2 3">MSJ-5</strain>
    </source>
</reference>
<dbReference type="Pfam" id="PF08905">
    <property type="entry name" value="DUF1850"/>
    <property type="match status" value="1"/>
</dbReference>
<accession>A0ABS6G1E4</accession>
<keyword evidence="1" id="KW-0812">Transmembrane</keyword>
<protein>
    <submittedName>
        <fullName evidence="2">DUF1850 domain-containing protein</fullName>
    </submittedName>
</protein>
<evidence type="ECO:0000313" key="3">
    <source>
        <dbReference type="Proteomes" id="UP000779508"/>
    </source>
</evidence>
<dbReference type="InterPro" id="IPR015001">
    <property type="entry name" value="DUF1850"/>
</dbReference>
<sequence length="175" mass="20293">MGIGDVSNTLIYYKIPLVIILLFILLGIFLIPFRVLLASDYRTGEYLMSWPIKKGAEFYIEYTHSVQLTPVIEVYFIDESYNIILKESYFYSYGAGLPSTTPYKFEITTRGFRIYDINQLMQDLVYRTGAERANHKINIGNKAYPFLNFSAPREGVKFTVEKFSLLSYLAKEVKQ</sequence>
<dbReference type="RefSeq" id="WP_216414694.1">
    <property type="nucleotide sequence ID" value="NZ_JAHLQK010000001.1"/>
</dbReference>
<keyword evidence="3" id="KW-1185">Reference proteome</keyword>
<evidence type="ECO:0000256" key="1">
    <source>
        <dbReference type="SAM" id="Phobius"/>
    </source>
</evidence>
<keyword evidence="1" id="KW-0472">Membrane</keyword>
<dbReference type="EMBL" id="JAHLQK010000001">
    <property type="protein sequence ID" value="MBU5675195.1"/>
    <property type="molecule type" value="Genomic_DNA"/>
</dbReference>